<dbReference type="SUPFAM" id="SSF54928">
    <property type="entry name" value="RNA-binding domain, RBD"/>
    <property type="match status" value="1"/>
</dbReference>
<dbReference type="InterPro" id="IPR035979">
    <property type="entry name" value="RBD_domain_sf"/>
</dbReference>
<dbReference type="AlphaFoldDB" id="A0ABD2YXX1"/>
<evidence type="ECO:0000256" key="1">
    <source>
        <dbReference type="PROSITE-ProRule" id="PRU00176"/>
    </source>
</evidence>
<dbReference type="Gene3D" id="3.30.70.330">
    <property type="match status" value="1"/>
</dbReference>
<proteinExistence type="predicted"/>
<accession>A0ABD2YXX1</accession>
<sequence length="301" mass="33065">MDHTNLNLGEDTQLTGNPNWTINVPDIRTIKVSNISLSATDRDIQEFFSFSGDIQYVEMQRETEITQLAYVTFKEAQGADTAMVLTGAKIVDLSVSITPVENYQFPPDAVPNMESTSTSSVVHKAEDVVSTMLSKGFCLGKDALNKAKSFDEKHQLTSTASATVASIDNKLGLTEKLSMGTAVVNEKVREMDERFQVSEKTKSALVVAELRASVAGSAIMSNRYVSTGASWVSNAFNKVAKAAEGVSMMTKEKVEKVEEKKRENLQRDHVTMVNEFAHIHLDQSSVRDVHPIHSTDSSKLV</sequence>
<dbReference type="SMART" id="SM00360">
    <property type="entry name" value="RRM"/>
    <property type="match status" value="1"/>
</dbReference>
<evidence type="ECO:0000313" key="4">
    <source>
        <dbReference type="Proteomes" id="UP001630127"/>
    </source>
</evidence>
<dbReference type="PANTHER" id="PTHR32343">
    <property type="entry name" value="SERINE/ARGININE-RICH SPLICING FACTOR"/>
    <property type="match status" value="1"/>
</dbReference>
<dbReference type="GO" id="GO:0003723">
    <property type="term" value="F:RNA binding"/>
    <property type="evidence" value="ECO:0007669"/>
    <property type="project" value="UniProtKB-UniRule"/>
</dbReference>
<protein>
    <recommendedName>
        <fullName evidence="2">RRM domain-containing protein</fullName>
    </recommendedName>
</protein>
<dbReference type="PANTHER" id="PTHR32343:SF29">
    <property type="entry name" value="RNA-BINDING (RRM_RBD_RNP MOTIFS) FAMILY PROTEIN"/>
    <property type="match status" value="1"/>
</dbReference>
<feature type="domain" description="RRM" evidence="2">
    <location>
        <begin position="28"/>
        <end position="102"/>
    </location>
</feature>
<evidence type="ECO:0000313" key="3">
    <source>
        <dbReference type="EMBL" id="KAL3510393.1"/>
    </source>
</evidence>
<dbReference type="PROSITE" id="PS50102">
    <property type="entry name" value="RRM"/>
    <property type="match status" value="1"/>
</dbReference>
<name>A0ABD2YXX1_9GENT</name>
<dbReference type="Proteomes" id="UP001630127">
    <property type="component" value="Unassembled WGS sequence"/>
</dbReference>
<reference evidence="3 4" key="1">
    <citation type="submission" date="2024-11" db="EMBL/GenBank/DDBJ databases">
        <title>A near-complete genome assembly of Cinchona calisaya.</title>
        <authorList>
            <person name="Lian D.C."/>
            <person name="Zhao X.W."/>
            <person name="Wei L."/>
        </authorList>
    </citation>
    <scope>NUCLEOTIDE SEQUENCE [LARGE SCALE GENOMIC DNA]</scope>
    <source>
        <tissue evidence="3">Nenye</tissue>
    </source>
</reference>
<gene>
    <name evidence="3" type="ORF">ACH5RR_029794</name>
</gene>
<organism evidence="3 4">
    <name type="scientific">Cinchona calisaya</name>
    <dbReference type="NCBI Taxonomy" id="153742"/>
    <lineage>
        <taxon>Eukaryota</taxon>
        <taxon>Viridiplantae</taxon>
        <taxon>Streptophyta</taxon>
        <taxon>Embryophyta</taxon>
        <taxon>Tracheophyta</taxon>
        <taxon>Spermatophyta</taxon>
        <taxon>Magnoliopsida</taxon>
        <taxon>eudicotyledons</taxon>
        <taxon>Gunneridae</taxon>
        <taxon>Pentapetalae</taxon>
        <taxon>asterids</taxon>
        <taxon>lamiids</taxon>
        <taxon>Gentianales</taxon>
        <taxon>Rubiaceae</taxon>
        <taxon>Cinchonoideae</taxon>
        <taxon>Cinchoneae</taxon>
        <taxon>Cinchona</taxon>
    </lineage>
</organism>
<dbReference type="InterPro" id="IPR012677">
    <property type="entry name" value="Nucleotide-bd_a/b_plait_sf"/>
</dbReference>
<comment type="caution">
    <text evidence="3">The sequence shown here is derived from an EMBL/GenBank/DDBJ whole genome shotgun (WGS) entry which is preliminary data.</text>
</comment>
<dbReference type="InterPro" id="IPR000504">
    <property type="entry name" value="RRM_dom"/>
</dbReference>
<evidence type="ECO:0000259" key="2">
    <source>
        <dbReference type="PROSITE" id="PS50102"/>
    </source>
</evidence>
<keyword evidence="4" id="KW-1185">Reference proteome</keyword>
<keyword evidence="1" id="KW-0694">RNA-binding</keyword>
<dbReference type="EMBL" id="JBJUIK010000012">
    <property type="protein sequence ID" value="KAL3510393.1"/>
    <property type="molecule type" value="Genomic_DNA"/>
</dbReference>
<dbReference type="Pfam" id="PF00076">
    <property type="entry name" value="RRM_1"/>
    <property type="match status" value="1"/>
</dbReference>